<accession>A0A9X3UK24</accession>
<dbReference type="InterPro" id="IPR017871">
    <property type="entry name" value="ABC_transporter-like_CS"/>
</dbReference>
<dbReference type="GO" id="GO:0005524">
    <property type="term" value="F:ATP binding"/>
    <property type="evidence" value="ECO:0007669"/>
    <property type="project" value="UniProtKB-KW"/>
</dbReference>
<keyword evidence="3" id="KW-0547">Nucleotide-binding</keyword>
<reference evidence="6" key="1">
    <citation type="submission" date="2022-11" db="EMBL/GenBank/DDBJ databases">
        <title>Draft genome sequence of Hoeflea poritis E7-10 and Hoeflea prorocentri PM5-8, separated from scleractinian coral Porites lutea and marine dinoflagellate.</title>
        <authorList>
            <person name="Zhang G."/>
            <person name="Wei Q."/>
            <person name="Cai L."/>
        </authorList>
    </citation>
    <scope>NUCLEOTIDE SEQUENCE</scope>
    <source>
        <strain evidence="6">PM5-8</strain>
    </source>
</reference>
<dbReference type="GO" id="GO:0016887">
    <property type="term" value="F:ATP hydrolysis activity"/>
    <property type="evidence" value="ECO:0007669"/>
    <property type="project" value="InterPro"/>
</dbReference>
<dbReference type="SUPFAM" id="SSF52540">
    <property type="entry name" value="P-loop containing nucleoside triphosphate hydrolases"/>
    <property type="match status" value="1"/>
</dbReference>
<keyword evidence="7" id="KW-1185">Reference proteome</keyword>
<dbReference type="PANTHER" id="PTHR42788:SF13">
    <property type="entry name" value="ALIPHATIC SULFONATES IMPORT ATP-BINDING PROTEIN SSUB"/>
    <property type="match status" value="1"/>
</dbReference>
<dbReference type="PANTHER" id="PTHR42788">
    <property type="entry name" value="TAURINE IMPORT ATP-BINDING PROTEIN-RELATED"/>
    <property type="match status" value="1"/>
</dbReference>
<evidence type="ECO:0000256" key="3">
    <source>
        <dbReference type="ARBA" id="ARBA00022741"/>
    </source>
</evidence>
<dbReference type="InterPro" id="IPR003593">
    <property type="entry name" value="AAA+_ATPase"/>
</dbReference>
<dbReference type="InterPro" id="IPR050166">
    <property type="entry name" value="ABC_transporter_ATP-bind"/>
</dbReference>
<evidence type="ECO:0000256" key="2">
    <source>
        <dbReference type="ARBA" id="ARBA00022448"/>
    </source>
</evidence>
<comment type="caution">
    <text evidence="6">The sequence shown here is derived from an EMBL/GenBank/DDBJ whole genome shotgun (WGS) entry which is preliminary data.</text>
</comment>
<organism evidence="6 7">
    <name type="scientific">Hoeflea prorocentri</name>
    <dbReference type="NCBI Taxonomy" id="1922333"/>
    <lineage>
        <taxon>Bacteria</taxon>
        <taxon>Pseudomonadati</taxon>
        <taxon>Pseudomonadota</taxon>
        <taxon>Alphaproteobacteria</taxon>
        <taxon>Hyphomicrobiales</taxon>
        <taxon>Rhizobiaceae</taxon>
        <taxon>Hoeflea</taxon>
    </lineage>
</organism>
<keyword evidence="2" id="KW-0813">Transport</keyword>
<dbReference type="PROSITE" id="PS50893">
    <property type="entry name" value="ABC_TRANSPORTER_2"/>
    <property type="match status" value="1"/>
</dbReference>
<evidence type="ECO:0000259" key="5">
    <source>
        <dbReference type="PROSITE" id="PS50893"/>
    </source>
</evidence>
<sequence length="264" mass="29289">MTDEPQIALRGVTHAYMTDDGPLPVLNNLNISVQKGTFTAVVGPSGCGKSTLTRLIAGLMFPDEGEVWLGGELVKSPRSTVGMAFQNPVLLEWRNILQNVLLPLEIVPNSLSQKQREDRAEELLALVGLEGFEDKKPSELSGGMRQRASLCRALVHRPEVLILDEPFGALDAFTREDLWQIMHDLRHQEEFTCLLITHDLRESVFLANEVVVLSGRPATTQFLLDVPFGPDRTLDDLYTPAATEMLAELRHQIQIAQGRDVEAA</sequence>
<feature type="domain" description="ABC transporter" evidence="5">
    <location>
        <begin position="7"/>
        <end position="240"/>
    </location>
</feature>
<gene>
    <name evidence="6" type="ORF">OQ273_14620</name>
</gene>
<evidence type="ECO:0000313" key="7">
    <source>
        <dbReference type="Proteomes" id="UP001151234"/>
    </source>
</evidence>
<dbReference type="InterPro" id="IPR027417">
    <property type="entry name" value="P-loop_NTPase"/>
</dbReference>
<dbReference type="InterPro" id="IPR003439">
    <property type="entry name" value="ABC_transporter-like_ATP-bd"/>
</dbReference>
<dbReference type="Pfam" id="PF00005">
    <property type="entry name" value="ABC_tran"/>
    <property type="match status" value="1"/>
</dbReference>
<dbReference type="PROSITE" id="PS00211">
    <property type="entry name" value="ABC_TRANSPORTER_1"/>
    <property type="match status" value="1"/>
</dbReference>
<evidence type="ECO:0000313" key="6">
    <source>
        <dbReference type="EMBL" id="MDA5399812.1"/>
    </source>
</evidence>
<dbReference type="Gene3D" id="3.40.50.300">
    <property type="entry name" value="P-loop containing nucleotide triphosphate hydrolases"/>
    <property type="match status" value="1"/>
</dbReference>
<name>A0A9X3UK24_9HYPH</name>
<keyword evidence="4 6" id="KW-0067">ATP-binding</keyword>
<evidence type="ECO:0000256" key="4">
    <source>
        <dbReference type="ARBA" id="ARBA00022840"/>
    </source>
</evidence>
<comment type="similarity">
    <text evidence="1">Belongs to the ABC transporter superfamily.</text>
</comment>
<proteinExistence type="inferred from homology"/>
<evidence type="ECO:0000256" key="1">
    <source>
        <dbReference type="ARBA" id="ARBA00005417"/>
    </source>
</evidence>
<dbReference type="CDD" id="cd03293">
    <property type="entry name" value="ABC_NrtD_SsuB_transporters"/>
    <property type="match status" value="1"/>
</dbReference>
<dbReference type="Proteomes" id="UP001151234">
    <property type="component" value="Unassembled WGS sequence"/>
</dbReference>
<dbReference type="AlphaFoldDB" id="A0A9X3UK24"/>
<dbReference type="EMBL" id="JAPJZI010000001">
    <property type="protein sequence ID" value="MDA5399812.1"/>
    <property type="molecule type" value="Genomic_DNA"/>
</dbReference>
<dbReference type="RefSeq" id="WP_267991231.1">
    <property type="nucleotide sequence ID" value="NZ_JAPJZI010000001.1"/>
</dbReference>
<protein>
    <submittedName>
        <fullName evidence="6">ABC transporter ATP-binding protein</fullName>
    </submittedName>
</protein>
<dbReference type="SMART" id="SM00382">
    <property type="entry name" value="AAA"/>
    <property type="match status" value="1"/>
</dbReference>